<name>A0A8J3EWI6_9BACI</name>
<organism evidence="1 2">
    <name type="scientific">Gottfriedia solisilvae</name>
    <dbReference type="NCBI Taxonomy" id="1516104"/>
    <lineage>
        <taxon>Bacteria</taxon>
        <taxon>Bacillati</taxon>
        <taxon>Bacillota</taxon>
        <taxon>Bacilli</taxon>
        <taxon>Bacillales</taxon>
        <taxon>Bacillaceae</taxon>
        <taxon>Gottfriedia</taxon>
    </lineage>
</organism>
<dbReference type="InterPro" id="IPR050563">
    <property type="entry name" value="4-hydroxybenzoyl-CoA_TE"/>
</dbReference>
<dbReference type="OrthoDB" id="9799036at2"/>
<dbReference type="AlphaFoldDB" id="A0A8J3EWI6"/>
<comment type="caution">
    <text evidence="1">The sequence shown here is derived from an EMBL/GenBank/DDBJ whole genome shotgun (WGS) entry which is preliminary data.</text>
</comment>
<gene>
    <name evidence="1" type="ORF">GCM10007380_02600</name>
</gene>
<dbReference type="GO" id="GO:0047617">
    <property type="term" value="F:fatty acyl-CoA hydrolase activity"/>
    <property type="evidence" value="ECO:0007669"/>
    <property type="project" value="TreeGrafter"/>
</dbReference>
<dbReference type="RefSeq" id="WP_088003621.1">
    <property type="nucleotide sequence ID" value="NZ_BMHB01000001.1"/>
</dbReference>
<keyword evidence="2" id="KW-1185">Reference proteome</keyword>
<dbReference type="Proteomes" id="UP000626244">
    <property type="component" value="Unassembled WGS sequence"/>
</dbReference>
<dbReference type="CDD" id="cd00586">
    <property type="entry name" value="4HBT"/>
    <property type="match status" value="1"/>
</dbReference>
<dbReference type="PANTHER" id="PTHR31793:SF24">
    <property type="entry name" value="LONG-CHAIN ACYL-COA THIOESTERASE FADM"/>
    <property type="match status" value="1"/>
</dbReference>
<dbReference type="InterPro" id="IPR029069">
    <property type="entry name" value="HotDog_dom_sf"/>
</dbReference>
<evidence type="ECO:0000313" key="2">
    <source>
        <dbReference type="Proteomes" id="UP000626244"/>
    </source>
</evidence>
<dbReference type="Pfam" id="PF13279">
    <property type="entry name" value="4HBT_2"/>
    <property type="match status" value="1"/>
</dbReference>
<protein>
    <submittedName>
        <fullName evidence="1">4-hydroxybenzoyl-CoA thioesterase</fullName>
    </submittedName>
</protein>
<dbReference type="EMBL" id="BMHB01000001">
    <property type="protein sequence ID" value="GGI10399.1"/>
    <property type="molecule type" value="Genomic_DNA"/>
</dbReference>
<accession>A0A8J3EWI6</accession>
<reference evidence="2" key="1">
    <citation type="journal article" date="2019" name="Int. J. Syst. Evol. Microbiol.">
        <title>The Global Catalogue of Microorganisms (GCM) 10K type strain sequencing project: providing services to taxonomists for standard genome sequencing and annotation.</title>
        <authorList>
            <consortium name="The Broad Institute Genomics Platform"/>
            <consortium name="The Broad Institute Genome Sequencing Center for Infectious Disease"/>
            <person name="Wu L."/>
            <person name="Ma J."/>
        </authorList>
    </citation>
    <scope>NUCLEOTIDE SEQUENCE [LARGE SCALE GENOMIC DNA]</scope>
    <source>
        <strain evidence="2">CGMCC 1.14993</strain>
    </source>
</reference>
<evidence type="ECO:0000313" key="1">
    <source>
        <dbReference type="EMBL" id="GGI10399.1"/>
    </source>
</evidence>
<dbReference type="PANTHER" id="PTHR31793">
    <property type="entry name" value="4-HYDROXYBENZOYL-COA THIOESTERASE FAMILY MEMBER"/>
    <property type="match status" value="1"/>
</dbReference>
<dbReference type="Gene3D" id="3.10.129.10">
    <property type="entry name" value="Hotdog Thioesterase"/>
    <property type="match status" value="1"/>
</dbReference>
<sequence>MGKMSYISNFEDWQASFSFNITIKVRFNETDMFGHMNNTVPFTYFEEARIEYLKHLGFMQEWVSLDSEVIPVVADLQCDFLQQVYFDDKIDVFVKVNSIGNSSIDVHYMGVNEKGMVCFTGRNSLVNLNRATGRSEKWKTEWKDKLENELNIVQKV</sequence>
<dbReference type="SUPFAM" id="SSF54637">
    <property type="entry name" value="Thioesterase/thiol ester dehydrase-isomerase"/>
    <property type="match status" value="1"/>
</dbReference>
<proteinExistence type="predicted"/>